<sequence length="687" mass="75405">MSILVPAALAFSAIIPVILLLYFMRPKRQERIVGSTLLWQQAMQDLQASRPWQRLRITPLLLLQLLAAIIIVLVLVRPAIFMSSPVSGNTIVILQSSASMQATDVAPSRFEKAKDTISSFIDALGPNDHLSLISMARTPQVLIANSQDKTQLTNALQHARVTNQDADLQQAISLASSLAAGQENAQIMVVGDGHVMNSDQTLDSSFPVRYMSIGGDAPNVALLALSSRSLQGNLTAFAQVNNYSHDKRSIPVELYADGKLFGVKTVTLNAGGSGAIEWGPLPARTNLLHARLLSQDAMSTDHEAWSLVGSSIRGRVLLVSKGNMYLQTALRLQSNVTLYTIDPSKYTANIGTYDLTIFDGYTPTKEPAGNLLYVNPPTHSYSFGSSGPIEAVTHISTGNDPQNLLSNVDLSSIHTMRASHQLKPALWAQSIINTPETPLLLAGENNNRRIAVFGFDLHDTDLPLQPSFPILIYNMVNWFLPSPVAGNGQVAPGTAVNVQTWPGADQVTVTGPDQQAVTVGPPFPVTPYARTNSVGIYQVSQRVHGHVLNGLFTVNLFNPNQSQLAPAKAIPVAHSTNVSGNKNTISRQLREIWPWIAALLLLILCAEWWLFSRNYQPQQSSQSTSGTPRTTMRGKTNQRSTRYPWLNSMQEQVQASWNRTRRQSKKFRKRLRARLTRPTKGERRVNI</sequence>
<reference evidence="6" key="1">
    <citation type="submission" date="2018-12" db="EMBL/GenBank/DDBJ databases">
        <title>Tengunoibacter tsumagoiensis gen. nov., sp. nov., Dictyobacter kobayashii sp. nov., D. alpinus sp. nov., and D. joshuensis sp. nov. and description of Dictyobacteraceae fam. nov. within the order Ktedonobacterales isolated from Tengu-no-mugimeshi.</title>
        <authorList>
            <person name="Wang C.M."/>
            <person name="Zheng Y."/>
            <person name="Sakai Y."/>
            <person name="Toyoda A."/>
            <person name="Minakuchi Y."/>
            <person name="Abe K."/>
            <person name="Yokota A."/>
            <person name="Yabe S."/>
        </authorList>
    </citation>
    <scope>NUCLEOTIDE SEQUENCE [LARGE SCALE GENOMIC DNA]</scope>
    <source>
        <strain evidence="6">S-27</strain>
    </source>
</reference>
<keyword evidence="2" id="KW-0472">Membrane</keyword>
<dbReference type="PANTHER" id="PTHR37464">
    <property type="entry name" value="BLL2463 PROTEIN"/>
    <property type="match status" value="1"/>
</dbReference>
<dbReference type="OrthoDB" id="9780136at2"/>
<feature type="domain" description="VWFA" evidence="4">
    <location>
        <begin position="90"/>
        <end position="194"/>
    </location>
</feature>
<dbReference type="CDD" id="cd00198">
    <property type="entry name" value="vWFA"/>
    <property type="match status" value="1"/>
</dbReference>
<evidence type="ECO:0000259" key="4">
    <source>
        <dbReference type="Pfam" id="PF13519"/>
    </source>
</evidence>
<dbReference type="SUPFAM" id="SSF53300">
    <property type="entry name" value="vWA-like"/>
    <property type="match status" value="1"/>
</dbReference>
<dbReference type="InterPro" id="IPR002035">
    <property type="entry name" value="VWF_A"/>
</dbReference>
<evidence type="ECO:0000259" key="3">
    <source>
        <dbReference type="Pfam" id="PF07584"/>
    </source>
</evidence>
<dbReference type="InterPro" id="IPR036465">
    <property type="entry name" value="vWFA_dom_sf"/>
</dbReference>
<evidence type="ECO:0000256" key="1">
    <source>
        <dbReference type="SAM" id="MobiDB-lite"/>
    </source>
</evidence>
<comment type="caution">
    <text evidence="5">The sequence shown here is derived from an EMBL/GenBank/DDBJ whole genome shotgun (WGS) entry which is preliminary data.</text>
</comment>
<feature type="transmembrane region" description="Helical" evidence="2">
    <location>
        <begin position="60"/>
        <end position="80"/>
    </location>
</feature>
<name>A0A401ZH94_9CHLR</name>
<dbReference type="PANTHER" id="PTHR37464:SF1">
    <property type="entry name" value="BLL2463 PROTEIN"/>
    <property type="match status" value="1"/>
</dbReference>
<dbReference type="Pfam" id="PF13519">
    <property type="entry name" value="VWA_2"/>
    <property type="match status" value="1"/>
</dbReference>
<proteinExistence type="predicted"/>
<evidence type="ECO:0000256" key="2">
    <source>
        <dbReference type="SAM" id="Phobius"/>
    </source>
</evidence>
<feature type="compositionally biased region" description="Basic residues" evidence="1">
    <location>
        <begin position="659"/>
        <end position="677"/>
    </location>
</feature>
<feature type="compositionally biased region" description="Polar residues" evidence="1">
    <location>
        <begin position="633"/>
        <end position="658"/>
    </location>
</feature>
<organism evidence="5 6">
    <name type="scientific">Dictyobacter aurantiacus</name>
    <dbReference type="NCBI Taxonomy" id="1936993"/>
    <lineage>
        <taxon>Bacteria</taxon>
        <taxon>Bacillati</taxon>
        <taxon>Chloroflexota</taxon>
        <taxon>Ktedonobacteria</taxon>
        <taxon>Ktedonobacterales</taxon>
        <taxon>Dictyobacteraceae</taxon>
        <taxon>Dictyobacter</taxon>
    </lineage>
</organism>
<dbReference type="InterPro" id="IPR024163">
    <property type="entry name" value="Aerotolerance_reg_N"/>
</dbReference>
<dbReference type="EMBL" id="BIFQ01000001">
    <property type="protein sequence ID" value="GCE06250.1"/>
    <property type="molecule type" value="Genomic_DNA"/>
</dbReference>
<evidence type="ECO:0000313" key="6">
    <source>
        <dbReference type="Proteomes" id="UP000287224"/>
    </source>
</evidence>
<dbReference type="Proteomes" id="UP000287224">
    <property type="component" value="Unassembled WGS sequence"/>
</dbReference>
<dbReference type="AlphaFoldDB" id="A0A401ZH94"/>
<gene>
    <name evidence="5" type="ORF">KDAU_35790</name>
</gene>
<feature type="transmembrane region" description="Helical" evidence="2">
    <location>
        <begin position="6"/>
        <end position="24"/>
    </location>
</feature>
<accession>A0A401ZH94</accession>
<keyword evidence="6" id="KW-1185">Reference proteome</keyword>
<keyword evidence="2" id="KW-1133">Transmembrane helix</keyword>
<keyword evidence="2" id="KW-0812">Transmembrane</keyword>
<feature type="compositionally biased region" description="Low complexity" evidence="1">
    <location>
        <begin position="618"/>
        <end position="631"/>
    </location>
</feature>
<protein>
    <recommendedName>
        <fullName evidence="7">VWFA domain-containing protein</fullName>
    </recommendedName>
</protein>
<feature type="transmembrane region" description="Helical" evidence="2">
    <location>
        <begin position="592"/>
        <end position="611"/>
    </location>
</feature>
<feature type="domain" description="Aerotolerance regulator N-terminal" evidence="3">
    <location>
        <begin position="1"/>
        <end position="78"/>
    </location>
</feature>
<dbReference type="Gene3D" id="3.40.50.410">
    <property type="entry name" value="von Willebrand factor, type A domain"/>
    <property type="match status" value="1"/>
</dbReference>
<feature type="region of interest" description="Disordered" evidence="1">
    <location>
        <begin position="618"/>
        <end position="687"/>
    </location>
</feature>
<dbReference type="RefSeq" id="WP_126597207.1">
    <property type="nucleotide sequence ID" value="NZ_BIFQ01000001.1"/>
</dbReference>
<evidence type="ECO:0000313" key="5">
    <source>
        <dbReference type="EMBL" id="GCE06250.1"/>
    </source>
</evidence>
<evidence type="ECO:0008006" key="7">
    <source>
        <dbReference type="Google" id="ProtNLM"/>
    </source>
</evidence>
<dbReference type="Pfam" id="PF07584">
    <property type="entry name" value="BatA"/>
    <property type="match status" value="1"/>
</dbReference>